<feature type="coiled-coil region" evidence="1">
    <location>
        <begin position="13"/>
        <end position="57"/>
    </location>
</feature>
<dbReference type="PANTHER" id="PTHR47331:SF1">
    <property type="entry name" value="GAG-LIKE PROTEIN"/>
    <property type="match status" value="1"/>
</dbReference>
<comment type="caution">
    <text evidence="3">The sequence shown here is derived from an EMBL/GenBank/DDBJ whole genome shotgun (WGS) entry which is preliminary data.</text>
</comment>
<protein>
    <recommendedName>
        <fullName evidence="2">Reverse transcriptase domain-containing protein</fullName>
    </recommendedName>
</protein>
<reference evidence="3 4" key="1">
    <citation type="submission" date="2015-01" db="EMBL/GenBank/DDBJ databases">
        <title>Evolution of Trichinella species and genotypes.</title>
        <authorList>
            <person name="Korhonen P.K."/>
            <person name="Edoardo P."/>
            <person name="Giuseppe L.R."/>
            <person name="Gasser R.B."/>
        </authorList>
    </citation>
    <scope>NUCLEOTIDE SEQUENCE [LARGE SCALE GENOMIC DNA]</scope>
    <source>
        <strain evidence="3">ISS120</strain>
    </source>
</reference>
<evidence type="ECO:0000313" key="4">
    <source>
        <dbReference type="Proteomes" id="UP000054653"/>
    </source>
</evidence>
<dbReference type="InterPro" id="IPR043502">
    <property type="entry name" value="DNA/RNA_pol_sf"/>
</dbReference>
<evidence type="ECO:0000313" key="3">
    <source>
        <dbReference type="EMBL" id="KRY60098.1"/>
    </source>
</evidence>
<dbReference type="AlphaFoldDB" id="A0A0V1DG76"/>
<dbReference type="Gene3D" id="3.30.70.270">
    <property type="match status" value="1"/>
</dbReference>
<dbReference type="InterPro" id="IPR000477">
    <property type="entry name" value="RT_dom"/>
</dbReference>
<gene>
    <name evidence="3" type="ORF">T03_4297</name>
</gene>
<dbReference type="Proteomes" id="UP000054653">
    <property type="component" value="Unassembled WGS sequence"/>
</dbReference>
<feature type="domain" description="Reverse transcriptase" evidence="2">
    <location>
        <begin position="320"/>
        <end position="455"/>
    </location>
</feature>
<proteinExistence type="predicted"/>
<dbReference type="STRING" id="45882.A0A0V1DG76"/>
<accession>A0A0V1DG76</accession>
<dbReference type="Pfam" id="PF05380">
    <property type="entry name" value="Peptidase_A17"/>
    <property type="match status" value="1"/>
</dbReference>
<evidence type="ECO:0000256" key="1">
    <source>
        <dbReference type="SAM" id="Coils"/>
    </source>
</evidence>
<dbReference type="SUPFAM" id="SSF56672">
    <property type="entry name" value="DNA/RNA polymerases"/>
    <property type="match status" value="1"/>
</dbReference>
<dbReference type="Pfam" id="PF00078">
    <property type="entry name" value="RVT_1"/>
    <property type="match status" value="1"/>
</dbReference>
<dbReference type="InterPro" id="IPR043128">
    <property type="entry name" value="Rev_trsase/Diguanyl_cyclase"/>
</dbReference>
<name>A0A0V1DG76_TRIBR</name>
<evidence type="ECO:0000259" key="2">
    <source>
        <dbReference type="Pfam" id="PF00078"/>
    </source>
</evidence>
<dbReference type="EMBL" id="JYDI01000008">
    <property type="protein sequence ID" value="KRY60098.1"/>
    <property type="molecule type" value="Genomic_DNA"/>
</dbReference>
<keyword evidence="4" id="KW-1185">Reference proteome</keyword>
<keyword evidence="1" id="KW-0175">Coiled coil</keyword>
<dbReference type="Gene3D" id="3.10.10.10">
    <property type="entry name" value="HIV Type 1 Reverse Transcriptase, subunit A, domain 1"/>
    <property type="match status" value="1"/>
</dbReference>
<dbReference type="PANTHER" id="PTHR47331">
    <property type="entry name" value="PHD-TYPE DOMAIN-CONTAINING PROTEIN"/>
    <property type="match status" value="1"/>
</dbReference>
<dbReference type="OrthoDB" id="5920525at2759"/>
<sequence>MSKVKLLSLPKKLDLGKRRLIKLLDELDQLLEERAALREIEEQLRTSEEHYRQVADSQEEFETTLNDDEANSVMDEWAKFRQTFRQSKAKAQTLIDELRAVDVVPGSKRSAEAYRNESMLAHFRLNPLSGGPRKLIEARTTKTLCDDIFQPRISARGWPHLRDLGLADEEEEDLTVHVVIGVDYFFRMLGSTIVRAGDDVPVAVETCLRWVICGPQTPSQLPTPTVPSDKSADTECYQLPRKFWEHEAIGISSEEEQSLSGLEREEFERNISFNGVRLVQWKLKRDRKRWREYAAVIQSYLDNGWAEEAPDARPLGRTWYLPHHAVYQKGSSGEVKRYRICLQADIQKMYLQVALHKADRDVCRFLWSEPGENEPPKTYRLTRVCFGLTCSPNLAMQTIRWHAENHQVECSGALSDLLPNMYVDDLVVSCDSVADARRIAKEAPELLRKGGFHLAKWASNSPPAVDEIPAKDLGPRDGSRLWKTLGIFWQRQCDLLTFHTPERVAEFPDTKRGVLKALASVFDPLCCLAPYTVNAKIIIQLLWQCGVAWDDPLPPETKSQWRPWKEELPDISRIVMEAPLVQVPLTTITRLQLHGFAYASGKAYGTVVYLRLTHSDGRVETRLVAAKSRVKISEGFITRSVRSLILVEPAESS</sequence>
<dbReference type="InterPro" id="IPR008042">
    <property type="entry name" value="Retrotrans_Pao"/>
</dbReference>
<organism evidence="3 4">
    <name type="scientific">Trichinella britovi</name>
    <name type="common">Parasitic roundworm</name>
    <dbReference type="NCBI Taxonomy" id="45882"/>
    <lineage>
        <taxon>Eukaryota</taxon>
        <taxon>Metazoa</taxon>
        <taxon>Ecdysozoa</taxon>
        <taxon>Nematoda</taxon>
        <taxon>Enoplea</taxon>
        <taxon>Dorylaimia</taxon>
        <taxon>Trichinellida</taxon>
        <taxon>Trichinellidae</taxon>
        <taxon>Trichinella</taxon>
    </lineage>
</organism>